<dbReference type="InterPro" id="IPR050143">
    <property type="entry name" value="TRIM/RBCC"/>
</dbReference>
<accession>A0A9J7Z1E4</accession>
<dbReference type="AlphaFoldDB" id="A0A9J7Z1E4"/>
<name>A0A9J7Z1E4_CYPCA</name>
<organism evidence="3 4">
    <name type="scientific">Cyprinus carpio carpio</name>
    <dbReference type="NCBI Taxonomy" id="630221"/>
    <lineage>
        <taxon>Eukaryota</taxon>
        <taxon>Metazoa</taxon>
        <taxon>Chordata</taxon>
        <taxon>Craniata</taxon>
        <taxon>Vertebrata</taxon>
        <taxon>Euteleostomi</taxon>
        <taxon>Actinopterygii</taxon>
        <taxon>Neopterygii</taxon>
        <taxon>Teleostei</taxon>
        <taxon>Ostariophysi</taxon>
        <taxon>Cypriniformes</taxon>
        <taxon>Cyprinidae</taxon>
        <taxon>Cyprininae</taxon>
        <taxon>Cyprinus</taxon>
    </lineage>
</organism>
<dbReference type="InterPro" id="IPR003879">
    <property type="entry name" value="Butyrophylin_SPRY"/>
</dbReference>
<dbReference type="InterPro" id="IPR013320">
    <property type="entry name" value="ConA-like_dom_sf"/>
</dbReference>
<dbReference type="SMART" id="SM00449">
    <property type="entry name" value="SPRY"/>
    <property type="match status" value="1"/>
</dbReference>
<evidence type="ECO:0000313" key="3">
    <source>
        <dbReference type="Ensembl" id="ENSCCRP00000125071.1"/>
    </source>
</evidence>
<keyword evidence="4" id="KW-1185">Reference proteome</keyword>
<reference evidence="3" key="1">
    <citation type="submission" date="2025-08" db="UniProtKB">
        <authorList>
            <consortium name="Ensembl"/>
        </authorList>
    </citation>
    <scope>IDENTIFICATION</scope>
</reference>
<proteinExistence type="predicted"/>
<dbReference type="PROSITE" id="PS50188">
    <property type="entry name" value="B302_SPRY"/>
    <property type="match status" value="1"/>
</dbReference>
<dbReference type="SUPFAM" id="SSF49899">
    <property type="entry name" value="Concanavalin A-like lectins/glucanases"/>
    <property type="match status" value="1"/>
</dbReference>
<protein>
    <submittedName>
        <fullName evidence="3">Si:dkey-219e21.4</fullName>
    </submittedName>
</protein>
<dbReference type="Ensembl" id="ENSCCRT00000195695.1">
    <property type="protein sequence ID" value="ENSCCRP00000125071.1"/>
    <property type="gene ID" value="ENSCCRG00000036104.2"/>
</dbReference>
<dbReference type="InterPro" id="IPR001870">
    <property type="entry name" value="B30.2/SPRY"/>
</dbReference>
<dbReference type="Pfam" id="PF00622">
    <property type="entry name" value="SPRY"/>
    <property type="match status" value="1"/>
</dbReference>
<dbReference type="PANTHER" id="PTHR24103">
    <property type="entry name" value="E3 UBIQUITIN-PROTEIN LIGASE TRIM"/>
    <property type="match status" value="1"/>
</dbReference>
<evidence type="ECO:0000256" key="1">
    <source>
        <dbReference type="SAM" id="MobiDB-lite"/>
    </source>
</evidence>
<reference evidence="3" key="2">
    <citation type="submission" date="2025-09" db="UniProtKB">
        <authorList>
            <consortium name="Ensembl"/>
        </authorList>
    </citation>
    <scope>IDENTIFICATION</scope>
</reference>
<dbReference type="InterPro" id="IPR003877">
    <property type="entry name" value="SPRY_dom"/>
</dbReference>
<evidence type="ECO:0000313" key="4">
    <source>
        <dbReference type="Proteomes" id="UP001108240"/>
    </source>
</evidence>
<dbReference type="InterPro" id="IPR043136">
    <property type="entry name" value="B30.2/SPRY_sf"/>
</dbReference>
<dbReference type="Proteomes" id="UP001108240">
    <property type="component" value="Unplaced"/>
</dbReference>
<dbReference type="Gene3D" id="2.60.120.920">
    <property type="match status" value="1"/>
</dbReference>
<feature type="domain" description="B30.2/SPRY" evidence="2">
    <location>
        <begin position="233"/>
        <end position="445"/>
    </location>
</feature>
<evidence type="ECO:0000259" key="2">
    <source>
        <dbReference type="PROSITE" id="PS50188"/>
    </source>
</evidence>
<dbReference type="OMA" id="PNHLEFC"/>
<feature type="region of interest" description="Disordered" evidence="1">
    <location>
        <begin position="25"/>
        <end position="52"/>
    </location>
</feature>
<dbReference type="PRINTS" id="PR01407">
    <property type="entry name" value="BUTYPHLNCDUF"/>
</dbReference>
<dbReference type="GeneTree" id="ENSGT00940000168370"/>
<sequence length="445" mass="51095">MAEEDFRPLSEEISSFCLVTEARSGTQVTQPFPRSPKLIRRAGANSPKPSELPVWLDDLKKERKRTESHLESIKKRQANLNTSSEAMKQQVQECFEELHMALHEDEKAVLDMIEQDRRETGSKLNRLLQDWNQHLSLLQKHISAIHAAQQSPAESMKQVTIKDETCISCRCNNPVDKMYGSHTVYSLLHVLCFQPFPEDFTLTSCRKKLDPAEEEIKMNEERIHKLMKVLRNISKDLKAQLQRKSLLLDSFNVAIDKQSCHKQIKLTSDGRGLCLSSEDRCIPNEPLRFDQLFCALGSVAITSGQHYWEVDVRCCPSWAVGVAYGSLQRRGRDKGAKLGRNRCSWSLEFQNGHLMAWHNDRHVALPITAARAAPNRVGVFVKYQKGRLVFYDAETMRTLQEFSAVQTAVFERAHHQFTEPLYPAFRFFSPKDKGHYHIEICDLSL</sequence>